<dbReference type="Pfam" id="PF00069">
    <property type="entry name" value="Pkinase"/>
    <property type="match status" value="1"/>
</dbReference>
<keyword evidence="4 5" id="KW-0067">ATP-binding</keyword>
<evidence type="ECO:0000256" key="5">
    <source>
        <dbReference type="PROSITE-ProRule" id="PRU10141"/>
    </source>
</evidence>
<dbReference type="GO" id="GO:0005829">
    <property type="term" value="C:cytosol"/>
    <property type="evidence" value="ECO:0007669"/>
    <property type="project" value="TreeGrafter"/>
</dbReference>
<keyword evidence="2 5" id="KW-0547">Nucleotide-binding</keyword>
<keyword evidence="8" id="KW-1185">Reference proteome</keyword>
<dbReference type="GO" id="GO:0004674">
    <property type="term" value="F:protein serine/threonine kinase activity"/>
    <property type="evidence" value="ECO:0007669"/>
    <property type="project" value="InterPro"/>
</dbReference>
<dbReference type="GO" id="GO:0005776">
    <property type="term" value="C:autophagosome"/>
    <property type="evidence" value="ECO:0007669"/>
    <property type="project" value="TreeGrafter"/>
</dbReference>
<dbReference type="GO" id="GO:0000407">
    <property type="term" value="C:phagophore assembly site"/>
    <property type="evidence" value="ECO:0007669"/>
    <property type="project" value="TreeGrafter"/>
</dbReference>
<dbReference type="EMBL" id="FQZB01000006">
    <property type="protein sequence ID" value="SHJ10851.1"/>
    <property type="molecule type" value="Genomic_DNA"/>
</dbReference>
<evidence type="ECO:0000256" key="4">
    <source>
        <dbReference type="ARBA" id="ARBA00022840"/>
    </source>
</evidence>
<dbReference type="PROSITE" id="PS00107">
    <property type="entry name" value="PROTEIN_KINASE_ATP"/>
    <property type="match status" value="1"/>
</dbReference>
<sequence>MLSEVGIRTIAEALIGDIRGFYSYKSGGKIVEFFNSNFGFSDVYGQGFPSRWLYTVENIKVLWNNNRFDEFLNLILSKRFIMRDYGLNEVQALEKVEEIVSYLNEELNIEGYKIHKQGQAYFLISEDGDLEFIGGGGFANVYESRSTGLIVKKLKDDFKIISGIRHRFKREFEITKGLDDLNGIIKVYELDDSNYSYTMEKAESTFEDFMNDYEHDEDTKLIMIRQLLHIMKAVHERNIIHRDISPNNVLLFNGQLKISDFGLGKDLDMFYSHRTMRTQSIGQYHYCAPEQFMQLKEGDKRSDVYSLGSLINFIMTGDPRDSRHFMRNPVEKAKNENPNMRYADAGSLLEGIERSIQYHKNQELKELVTLKIHNGIYDDDVENYIYSLNGVDLCKEIITASNMVSAVLRFIESNERRAVEILQLLNENYLDVCIEWEDYDNFGTIAYNVIHDNNTYVAQEISARILYDVAYNKDRFNMKRLVDNLIDIGIDPTIEDILKQ</sequence>
<dbReference type="RefSeq" id="WP_072985891.1">
    <property type="nucleotide sequence ID" value="NZ_FQZB01000006.1"/>
</dbReference>
<evidence type="ECO:0000256" key="3">
    <source>
        <dbReference type="ARBA" id="ARBA00022777"/>
    </source>
</evidence>
<dbReference type="Gene3D" id="1.10.510.10">
    <property type="entry name" value="Transferase(Phosphotransferase) domain 1"/>
    <property type="match status" value="1"/>
</dbReference>
<protein>
    <submittedName>
        <fullName evidence="7">Protein kinase domain-containing protein</fullName>
    </submittedName>
</protein>
<dbReference type="GO" id="GO:0005524">
    <property type="term" value="F:ATP binding"/>
    <property type="evidence" value="ECO:0007669"/>
    <property type="project" value="UniProtKB-UniRule"/>
</dbReference>
<dbReference type="STRING" id="1121302.SAMN02745163_01322"/>
<reference evidence="7 8" key="1">
    <citation type="submission" date="2016-11" db="EMBL/GenBank/DDBJ databases">
        <authorList>
            <person name="Jaros S."/>
            <person name="Januszkiewicz K."/>
            <person name="Wedrychowicz H."/>
        </authorList>
    </citation>
    <scope>NUCLEOTIDE SEQUENCE [LARGE SCALE GENOMIC DNA]</scope>
    <source>
        <strain evidence="7 8">DSM 21758</strain>
    </source>
</reference>
<keyword evidence="1" id="KW-0808">Transferase</keyword>
<dbReference type="Proteomes" id="UP000184310">
    <property type="component" value="Unassembled WGS sequence"/>
</dbReference>
<evidence type="ECO:0000313" key="8">
    <source>
        <dbReference type="Proteomes" id="UP000184310"/>
    </source>
</evidence>
<name>A0A1M6GLP8_9CLOT</name>
<dbReference type="GO" id="GO:0016020">
    <property type="term" value="C:membrane"/>
    <property type="evidence" value="ECO:0007669"/>
    <property type="project" value="TreeGrafter"/>
</dbReference>
<evidence type="ECO:0000259" key="6">
    <source>
        <dbReference type="PROSITE" id="PS50011"/>
    </source>
</evidence>
<proteinExistence type="predicted"/>
<dbReference type="PROSITE" id="PS00109">
    <property type="entry name" value="PROTEIN_KINASE_TYR"/>
    <property type="match status" value="1"/>
</dbReference>
<feature type="domain" description="Protein kinase" evidence="6">
    <location>
        <begin position="127"/>
        <end position="430"/>
    </location>
</feature>
<evidence type="ECO:0000256" key="2">
    <source>
        <dbReference type="ARBA" id="ARBA00022741"/>
    </source>
</evidence>
<feature type="binding site" evidence="5">
    <location>
        <position position="153"/>
    </location>
    <ligand>
        <name>ATP</name>
        <dbReference type="ChEBI" id="CHEBI:30616"/>
    </ligand>
</feature>
<accession>A0A1M6GLP8</accession>
<dbReference type="InterPro" id="IPR008266">
    <property type="entry name" value="Tyr_kinase_AS"/>
</dbReference>
<dbReference type="PANTHER" id="PTHR24348:SF22">
    <property type="entry name" value="NON-SPECIFIC SERINE_THREONINE PROTEIN KINASE"/>
    <property type="match status" value="1"/>
</dbReference>
<organism evidence="7 8">
    <name type="scientific">Clostridium cavendishii DSM 21758</name>
    <dbReference type="NCBI Taxonomy" id="1121302"/>
    <lineage>
        <taxon>Bacteria</taxon>
        <taxon>Bacillati</taxon>
        <taxon>Bacillota</taxon>
        <taxon>Clostridia</taxon>
        <taxon>Eubacteriales</taxon>
        <taxon>Clostridiaceae</taxon>
        <taxon>Clostridium</taxon>
    </lineage>
</organism>
<dbReference type="InterPro" id="IPR000719">
    <property type="entry name" value="Prot_kinase_dom"/>
</dbReference>
<gene>
    <name evidence="7" type="ORF">SAMN02745163_01322</name>
</gene>
<dbReference type="PANTHER" id="PTHR24348">
    <property type="entry name" value="SERINE/THREONINE-PROTEIN KINASE UNC-51-RELATED"/>
    <property type="match status" value="1"/>
</dbReference>
<dbReference type="PROSITE" id="PS50011">
    <property type="entry name" value="PROTEIN_KINASE_DOM"/>
    <property type="match status" value="1"/>
</dbReference>
<keyword evidence="3 7" id="KW-0418">Kinase</keyword>
<evidence type="ECO:0000313" key="7">
    <source>
        <dbReference type="EMBL" id="SHJ10851.1"/>
    </source>
</evidence>
<evidence type="ECO:0000256" key="1">
    <source>
        <dbReference type="ARBA" id="ARBA00022679"/>
    </source>
</evidence>
<dbReference type="OrthoDB" id="5106738at2"/>
<dbReference type="InterPro" id="IPR045269">
    <property type="entry name" value="Atg1-like"/>
</dbReference>
<dbReference type="InterPro" id="IPR011009">
    <property type="entry name" value="Kinase-like_dom_sf"/>
</dbReference>
<dbReference type="SUPFAM" id="SSF56112">
    <property type="entry name" value="Protein kinase-like (PK-like)"/>
    <property type="match status" value="1"/>
</dbReference>
<dbReference type="InterPro" id="IPR017441">
    <property type="entry name" value="Protein_kinase_ATP_BS"/>
</dbReference>
<dbReference type="AlphaFoldDB" id="A0A1M6GLP8"/>